<dbReference type="Gene3D" id="3.40.190.10">
    <property type="entry name" value="Periplasmic binding protein-like II"/>
    <property type="match status" value="2"/>
</dbReference>
<evidence type="ECO:0000256" key="1">
    <source>
        <dbReference type="ARBA" id="ARBA00004418"/>
    </source>
</evidence>
<dbReference type="STRING" id="946333.A4W93_07925"/>
<accession>A0A1W6L6L7</accession>
<dbReference type="RefSeq" id="WP_157782134.1">
    <property type="nucleotide sequence ID" value="NZ_BSPR01000008.1"/>
</dbReference>
<evidence type="ECO:0000256" key="2">
    <source>
        <dbReference type="ARBA" id="ARBA00010742"/>
    </source>
</evidence>
<organism evidence="4 5">
    <name type="scientific">Piscinibacter gummiphilus</name>
    <dbReference type="NCBI Taxonomy" id="946333"/>
    <lineage>
        <taxon>Bacteria</taxon>
        <taxon>Pseudomonadati</taxon>
        <taxon>Pseudomonadota</taxon>
        <taxon>Betaproteobacteria</taxon>
        <taxon>Burkholderiales</taxon>
        <taxon>Sphaerotilaceae</taxon>
        <taxon>Piscinibacter</taxon>
    </lineage>
</organism>
<comment type="subcellular location">
    <subcellularLocation>
        <location evidence="1">Periplasm</location>
    </subcellularLocation>
</comment>
<evidence type="ECO:0000313" key="5">
    <source>
        <dbReference type="Proteomes" id="UP000193427"/>
    </source>
</evidence>
<dbReference type="PANTHER" id="PTHR30024:SF47">
    <property type="entry name" value="TAURINE-BINDING PERIPLASMIC PROTEIN"/>
    <property type="match status" value="1"/>
</dbReference>
<dbReference type="InterPro" id="IPR015168">
    <property type="entry name" value="SsuA/THI5"/>
</dbReference>
<protein>
    <submittedName>
        <fullName evidence="4">Uncharacterized protein</fullName>
    </submittedName>
</protein>
<reference evidence="4 5" key="1">
    <citation type="submission" date="2016-04" db="EMBL/GenBank/DDBJ databases">
        <title>Complete genome sequence of natural rubber-degrading, novel Gram-negative bacterium, Rhizobacter gummiphilus strain NS21.</title>
        <authorList>
            <person name="Tabata M."/>
            <person name="Kasai D."/>
            <person name="Fukuda M."/>
        </authorList>
    </citation>
    <scope>NUCLEOTIDE SEQUENCE [LARGE SCALE GENOMIC DNA]</scope>
    <source>
        <strain evidence="4 5">NS21</strain>
    </source>
</reference>
<dbReference type="AlphaFoldDB" id="A0A1W6L6L7"/>
<evidence type="ECO:0000313" key="4">
    <source>
        <dbReference type="EMBL" id="ARN19846.1"/>
    </source>
</evidence>
<dbReference type="Proteomes" id="UP000193427">
    <property type="component" value="Chromosome"/>
</dbReference>
<comment type="similarity">
    <text evidence="2">Belongs to the bacterial solute-binding protein SsuA/TauA family.</text>
</comment>
<dbReference type="GO" id="GO:0042918">
    <property type="term" value="P:alkanesulfonate transmembrane transport"/>
    <property type="evidence" value="ECO:0007669"/>
    <property type="project" value="TreeGrafter"/>
</dbReference>
<dbReference type="KEGG" id="rgu:A4W93_07925"/>
<sequence length="329" mass="34706">MAVLVSLAVLAAIRLGLSGAAGPGVPMPHARLTIAVPSTPHAALLHIAAAEGHFVAEGLDVTFKRVTHGKAALDLVLAGEADLATAAEVPFVIAVLKGERLGVAASVASASEEMAVVARHDRGIAGPRDLTGKRVGVSLGTSGEYFLWAFLIRNRLPPGAITWVDVPPRRIVEELTEGGVDAIATWEPLRAGAMAALGNNGALFPEGDAYTVTHLVVGRIEWMQAQPETMARLVRALLRAEGMVHADPGRARAVLAAALDLPLERLAPVWGGLTLRVDLRQSQLVTLEDESRWAMARGHAPAGPLPDFLRQLHLDTLLAVAPDRVTVVR</sequence>
<dbReference type="SUPFAM" id="SSF53850">
    <property type="entry name" value="Periplasmic binding protein-like II"/>
    <property type="match status" value="1"/>
</dbReference>
<dbReference type="EMBL" id="CP015118">
    <property type="protein sequence ID" value="ARN19846.1"/>
    <property type="molecule type" value="Genomic_DNA"/>
</dbReference>
<keyword evidence="5" id="KW-1185">Reference proteome</keyword>
<dbReference type="Pfam" id="PF09084">
    <property type="entry name" value="NMT1"/>
    <property type="match status" value="1"/>
</dbReference>
<dbReference type="OrthoDB" id="286202at2"/>
<name>A0A1W6L6L7_9BURK</name>
<proteinExistence type="inferred from homology"/>
<gene>
    <name evidence="4" type="ORF">A4W93_07925</name>
</gene>
<dbReference type="PANTHER" id="PTHR30024">
    <property type="entry name" value="ALIPHATIC SULFONATES-BINDING PROTEIN-RELATED"/>
    <property type="match status" value="1"/>
</dbReference>
<keyword evidence="3" id="KW-0732">Signal</keyword>
<evidence type="ECO:0000256" key="3">
    <source>
        <dbReference type="ARBA" id="ARBA00022729"/>
    </source>
</evidence>
<dbReference type="GO" id="GO:0042597">
    <property type="term" value="C:periplasmic space"/>
    <property type="evidence" value="ECO:0007669"/>
    <property type="project" value="UniProtKB-SubCell"/>
</dbReference>